<comment type="caution">
    <text evidence="3">The sequence shown here is derived from an EMBL/GenBank/DDBJ whole genome shotgun (WGS) entry which is preliminary data.</text>
</comment>
<protein>
    <recommendedName>
        <fullName evidence="2">PX domain-containing protein</fullName>
    </recommendedName>
</protein>
<dbReference type="GO" id="GO:0035091">
    <property type="term" value="F:phosphatidylinositol binding"/>
    <property type="evidence" value="ECO:0007669"/>
    <property type="project" value="InterPro"/>
</dbReference>
<feature type="domain" description="PX" evidence="2">
    <location>
        <begin position="1"/>
        <end position="114"/>
    </location>
</feature>
<dbReference type="OrthoDB" id="309740at2759"/>
<proteinExistence type="predicted"/>
<evidence type="ECO:0000313" key="3">
    <source>
        <dbReference type="EMBL" id="CAD8133966.1"/>
    </source>
</evidence>
<dbReference type="InterPro" id="IPR001683">
    <property type="entry name" value="PX_dom"/>
</dbReference>
<dbReference type="SMART" id="SM00312">
    <property type="entry name" value="PX"/>
    <property type="match status" value="1"/>
</dbReference>
<feature type="coiled-coil region" evidence="1">
    <location>
        <begin position="249"/>
        <end position="297"/>
    </location>
</feature>
<name>A0A8S1S1B4_9CILI</name>
<keyword evidence="1" id="KW-0175">Coiled coil</keyword>
<feature type="coiled-coil region" evidence="1">
    <location>
        <begin position="361"/>
        <end position="416"/>
    </location>
</feature>
<evidence type="ECO:0000256" key="1">
    <source>
        <dbReference type="SAM" id="Coils"/>
    </source>
</evidence>
<dbReference type="AlphaFoldDB" id="A0A8S1S1B4"/>
<organism evidence="3 4">
    <name type="scientific">Paramecium pentaurelia</name>
    <dbReference type="NCBI Taxonomy" id="43138"/>
    <lineage>
        <taxon>Eukaryota</taxon>
        <taxon>Sar</taxon>
        <taxon>Alveolata</taxon>
        <taxon>Ciliophora</taxon>
        <taxon>Intramacronucleata</taxon>
        <taxon>Oligohymenophorea</taxon>
        <taxon>Peniculida</taxon>
        <taxon>Parameciidae</taxon>
        <taxon>Paramecium</taxon>
    </lineage>
</organism>
<dbReference type="CDD" id="cd06093">
    <property type="entry name" value="PX_domain"/>
    <property type="match status" value="1"/>
</dbReference>
<dbReference type="Proteomes" id="UP000689195">
    <property type="component" value="Unassembled WGS sequence"/>
</dbReference>
<reference evidence="3" key="1">
    <citation type="submission" date="2021-01" db="EMBL/GenBank/DDBJ databases">
        <authorList>
            <consortium name="Genoscope - CEA"/>
            <person name="William W."/>
        </authorList>
    </citation>
    <scope>NUCLEOTIDE SEQUENCE</scope>
</reference>
<evidence type="ECO:0000259" key="2">
    <source>
        <dbReference type="PROSITE" id="PS50195"/>
    </source>
</evidence>
<sequence>MQDQQSINIQINSYSYESTTIFYQISVKVGIKQWIVQKRYSQFEELNRILELTFKQLPQLPKKNFITFLVGKSIEQINERKYGLQHYLQTLASRIEILECEAFQSFLKLQQTEQFIKQELFKENIIEQQQQESPTQIKQEIESEQKLQPIPESLFISKRDQEQQTSFIENQVEQEKSNSIEQFENQQSSDIQQKESNENAELIVEMKAQLQEYYDQISEKDLIIQNFNQKELETQEYYNQQIYEKQYRINELNGQLNQYQETYSELQKQYQNMQNHMEELNIKFQESQQQSELLEQQLHQQQNFIQQQFTSIGYENLNQIQLQQIIIEQQKKLDEQIQVNKEKEFEFKQELDKHYLVEVQRDELFQENQLLKEQLEEELLNRNEQAETIEQLKLQLENLQMQLKEKQEILEIKNELS</sequence>
<dbReference type="PROSITE" id="PS50195">
    <property type="entry name" value="PX"/>
    <property type="match status" value="1"/>
</dbReference>
<dbReference type="Pfam" id="PF00787">
    <property type="entry name" value="PX"/>
    <property type="match status" value="1"/>
</dbReference>
<accession>A0A8S1S1B4</accession>
<gene>
    <name evidence="3" type="ORF">PPENT_87.1.T0030065</name>
</gene>
<keyword evidence="4" id="KW-1185">Reference proteome</keyword>
<evidence type="ECO:0000313" key="4">
    <source>
        <dbReference type="Proteomes" id="UP000689195"/>
    </source>
</evidence>
<dbReference type="EMBL" id="CAJJDO010000003">
    <property type="protein sequence ID" value="CAD8133966.1"/>
    <property type="molecule type" value="Genomic_DNA"/>
</dbReference>